<dbReference type="Proteomes" id="UP001597176">
    <property type="component" value="Unassembled WGS sequence"/>
</dbReference>
<keyword evidence="1" id="KW-0472">Membrane</keyword>
<accession>A0ABW3X5I0</accession>
<evidence type="ECO:0000313" key="2">
    <source>
        <dbReference type="EMBL" id="MFD1303493.1"/>
    </source>
</evidence>
<dbReference type="RefSeq" id="WP_238208540.1">
    <property type="nucleotide sequence ID" value="NZ_JBHTND010000030.1"/>
</dbReference>
<dbReference type="EMBL" id="JBHTND010000030">
    <property type="protein sequence ID" value="MFD1303493.1"/>
    <property type="molecule type" value="Genomic_DNA"/>
</dbReference>
<reference evidence="3" key="1">
    <citation type="journal article" date="2019" name="Int. J. Syst. Evol. Microbiol.">
        <title>The Global Catalogue of Microorganisms (GCM) 10K type strain sequencing project: providing services to taxonomists for standard genome sequencing and annotation.</title>
        <authorList>
            <consortium name="The Broad Institute Genomics Platform"/>
            <consortium name="The Broad Institute Genome Sequencing Center for Infectious Disease"/>
            <person name="Wu L."/>
            <person name="Ma J."/>
        </authorList>
    </citation>
    <scope>NUCLEOTIDE SEQUENCE [LARGE SCALE GENOMIC DNA]</scope>
    <source>
        <strain evidence="3">CCUG 56108</strain>
    </source>
</reference>
<name>A0ABW3X5I0_9HYPH</name>
<protein>
    <submittedName>
        <fullName evidence="2">Uncharacterized protein</fullName>
    </submittedName>
</protein>
<comment type="caution">
    <text evidence="2">The sequence shown here is derived from an EMBL/GenBank/DDBJ whole genome shotgun (WGS) entry which is preliminary data.</text>
</comment>
<gene>
    <name evidence="2" type="ORF">ACFQ4G_18125</name>
</gene>
<evidence type="ECO:0000256" key="1">
    <source>
        <dbReference type="SAM" id="Phobius"/>
    </source>
</evidence>
<organism evidence="2 3">
    <name type="scientific">Methylobacterium marchantiae</name>
    <dbReference type="NCBI Taxonomy" id="600331"/>
    <lineage>
        <taxon>Bacteria</taxon>
        <taxon>Pseudomonadati</taxon>
        <taxon>Pseudomonadota</taxon>
        <taxon>Alphaproteobacteria</taxon>
        <taxon>Hyphomicrobiales</taxon>
        <taxon>Methylobacteriaceae</taxon>
        <taxon>Methylobacterium</taxon>
    </lineage>
</organism>
<proteinExistence type="predicted"/>
<keyword evidence="3" id="KW-1185">Reference proteome</keyword>
<feature type="transmembrane region" description="Helical" evidence="1">
    <location>
        <begin position="14"/>
        <end position="34"/>
    </location>
</feature>
<keyword evidence="1" id="KW-0812">Transmembrane</keyword>
<keyword evidence="1" id="KW-1133">Transmembrane helix</keyword>
<evidence type="ECO:0000313" key="3">
    <source>
        <dbReference type="Proteomes" id="UP001597176"/>
    </source>
</evidence>
<sequence length="55" mass="6170">MPHTSLAVSLAHPLVYTLVTLLVSLFPLLVPLWLTRRAGRRKVHPITPPEEPHTP</sequence>